<dbReference type="AlphaFoldDB" id="A0A926EPM0"/>
<evidence type="ECO:0000313" key="2">
    <source>
        <dbReference type="Proteomes" id="UP000623678"/>
    </source>
</evidence>
<evidence type="ECO:0000313" key="1">
    <source>
        <dbReference type="EMBL" id="MBC8585818.1"/>
    </source>
</evidence>
<dbReference type="RefSeq" id="WP_262395532.1">
    <property type="nucleotide sequence ID" value="NZ_JACRTD010000006.1"/>
</dbReference>
<name>A0A926EPM0_9FIRM</name>
<proteinExistence type="predicted"/>
<comment type="caution">
    <text evidence="1">The sequence shown here is derived from an EMBL/GenBank/DDBJ whole genome shotgun (WGS) entry which is preliminary data.</text>
</comment>
<dbReference type="EMBL" id="JACRTD010000006">
    <property type="protein sequence ID" value="MBC8585818.1"/>
    <property type="molecule type" value="Genomic_DNA"/>
</dbReference>
<organism evidence="1 2">
    <name type="scientific">Youxingia wuxianensis</name>
    <dbReference type="NCBI Taxonomy" id="2763678"/>
    <lineage>
        <taxon>Bacteria</taxon>
        <taxon>Bacillati</taxon>
        <taxon>Bacillota</taxon>
        <taxon>Clostridia</taxon>
        <taxon>Eubacteriales</taxon>
        <taxon>Oscillospiraceae</taxon>
        <taxon>Youxingia</taxon>
    </lineage>
</organism>
<keyword evidence="2" id="KW-1185">Reference proteome</keyword>
<dbReference type="Proteomes" id="UP000623678">
    <property type="component" value="Unassembled WGS sequence"/>
</dbReference>
<gene>
    <name evidence="1" type="ORF">H8705_09495</name>
</gene>
<protein>
    <submittedName>
        <fullName evidence="1">Uncharacterized protein</fullName>
    </submittedName>
</protein>
<accession>A0A926EPM0</accession>
<sequence length="59" mass="6915">MRQMEESFNEGNCISTLHLISGNQKVKEIPHYDTLNFYLERLSPDCLSDLRKKMVTNLI</sequence>
<reference evidence="1" key="1">
    <citation type="submission" date="2020-08" db="EMBL/GenBank/DDBJ databases">
        <title>Genome public.</title>
        <authorList>
            <person name="Liu C."/>
            <person name="Sun Q."/>
        </authorList>
    </citation>
    <scope>NUCLEOTIDE SEQUENCE</scope>
    <source>
        <strain evidence="1">NSJ-64</strain>
    </source>
</reference>